<evidence type="ECO:0000256" key="4">
    <source>
        <dbReference type="PROSITE-ProRule" id="PRU00134"/>
    </source>
</evidence>
<evidence type="ECO:0000256" key="5">
    <source>
        <dbReference type="SAM" id="MobiDB-lite"/>
    </source>
</evidence>
<sequence length="184" mass="19617">MDEAWKQISAAASGPSKYEPGKPYNFGTQTRAEARAEANTRGTALTQIIADGGCHSDTSVLTFAHPNVPEVCPKTAATLKCGRCKDQLYCGALCQKADWSRHKAVCRTPEDAAVMLQYAGKNVGIWSAPGSEHDMIDNVGVWLNVYGSSFGTGWKPMGQDMGAFGERIAANTEKANKSAAQKAS</sequence>
<dbReference type="Proteomes" id="UP001056384">
    <property type="component" value="Chromosome 4"/>
</dbReference>
<evidence type="ECO:0000313" key="8">
    <source>
        <dbReference type="Proteomes" id="UP001056384"/>
    </source>
</evidence>
<dbReference type="GO" id="GO:0008270">
    <property type="term" value="F:zinc ion binding"/>
    <property type="evidence" value="ECO:0007669"/>
    <property type="project" value="UniProtKB-KW"/>
</dbReference>
<dbReference type="AlphaFoldDB" id="A0A9Q9AV33"/>
<evidence type="ECO:0000259" key="6">
    <source>
        <dbReference type="PROSITE" id="PS50865"/>
    </source>
</evidence>
<keyword evidence="2 4" id="KW-0863">Zinc-finger</keyword>
<evidence type="ECO:0000256" key="3">
    <source>
        <dbReference type="ARBA" id="ARBA00022833"/>
    </source>
</evidence>
<protein>
    <submittedName>
        <fullName evidence="7">Zinc finger, MYND-type</fullName>
    </submittedName>
</protein>
<dbReference type="InterPro" id="IPR002893">
    <property type="entry name" value="Znf_MYND"/>
</dbReference>
<dbReference type="Gene3D" id="6.10.140.2220">
    <property type="match status" value="1"/>
</dbReference>
<name>A0A9Q9AV33_9PEZI</name>
<dbReference type="SUPFAM" id="SSF144232">
    <property type="entry name" value="HIT/MYND zinc finger-like"/>
    <property type="match status" value="1"/>
</dbReference>
<evidence type="ECO:0000256" key="2">
    <source>
        <dbReference type="ARBA" id="ARBA00022771"/>
    </source>
</evidence>
<organism evidence="7 8">
    <name type="scientific">Septoria linicola</name>
    <dbReference type="NCBI Taxonomy" id="215465"/>
    <lineage>
        <taxon>Eukaryota</taxon>
        <taxon>Fungi</taxon>
        <taxon>Dikarya</taxon>
        <taxon>Ascomycota</taxon>
        <taxon>Pezizomycotina</taxon>
        <taxon>Dothideomycetes</taxon>
        <taxon>Dothideomycetidae</taxon>
        <taxon>Mycosphaerellales</taxon>
        <taxon>Mycosphaerellaceae</taxon>
        <taxon>Septoria</taxon>
    </lineage>
</organism>
<reference evidence="7" key="1">
    <citation type="submission" date="2022-06" db="EMBL/GenBank/DDBJ databases">
        <title>Complete genome sequences of two strains of the flax pathogen Septoria linicola.</title>
        <authorList>
            <person name="Lapalu N."/>
            <person name="Simon A."/>
            <person name="Demenou B."/>
            <person name="Paumier D."/>
            <person name="Guillot M.-P."/>
            <person name="Gout L."/>
            <person name="Valade R."/>
        </authorList>
    </citation>
    <scope>NUCLEOTIDE SEQUENCE</scope>
    <source>
        <strain evidence="7">SE15195</strain>
    </source>
</reference>
<dbReference type="Pfam" id="PF01753">
    <property type="entry name" value="zf-MYND"/>
    <property type="match status" value="1"/>
</dbReference>
<feature type="region of interest" description="Disordered" evidence="5">
    <location>
        <begin position="1"/>
        <end position="25"/>
    </location>
</feature>
<accession>A0A9Q9AV33</accession>
<proteinExistence type="predicted"/>
<feature type="domain" description="MYND-type" evidence="6">
    <location>
        <begin position="69"/>
        <end position="106"/>
    </location>
</feature>
<evidence type="ECO:0000313" key="7">
    <source>
        <dbReference type="EMBL" id="USW52527.1"/>
    </source>
</evidence>
<gene>
    <name evidence="7" type="ORF">Slin15195_G058460</name>
</gene>
<keyword evidence="3" id="KW-0862">Zinc</keyword>
<dbReference type="EMBL" id="CP099421">
    <property type="protein sequence ID" value="USW52527.1"/>
    <property type="molecule type" value="Genomic_DNA"/>
</dbReference>
<dbReference type="PROSITE" id="PS50865">
    <property type="entry name" value="ZF_MYND_2"/>
    <property type="match status" value="1"/>
</dbReference>
<keyword evidence="1" id="KW-0479">Metal-binding</keyword>
<keyword evidence="8" id="KW-1185">Reference proteome</keyword>
<evidence type="ECO:0000256" key="1">
    <source>
        <dbReference type="ARBA" id="ARBA00022723"/>
    </source>
</evidence>